<dbReference type="Pfam" id="PF02518">
    <property type="entry name" value="HATPase_c"/>
    <property type="match status" value="1"/>
</dbReference>
<evidence type="ECO:0000313" key="9">
    <source>
        <dbReference type="Proteomes" id="UP001600165"/>
    </source>
</evidence>
<dbReference type="EMBL" id="JBHZOL010000034">
    <property type="protein sequence ID" value="MFE4105796.1"/>
    <property type="molecule type" value="Genomic_DNA"/>
</dbReference>
<evidence type="ECO:0000256" key="5">
    <source>
        <dbReference type="ARBA" id="ARBA00023012"/>
    </source>
</evidence>
<dbReference type="Proteomes" id="UP001600165">
    <property type="component" value="Unassembled WGS sequence"/>
</dbReference>
<proteinExistence type="predicted"/>
<dbReference type="Pfam" id="PF13191">
    <property type="entry name" value="AAA_16"/>
    <property type="match status" value="1"/>
</dbReference>
<reference evidence="8 9" key="1">
    <citation type="submission" date="2024-10" db="EMBL/GenBank/DDBJ databases">
        <authorList>
            <person name="Ratan Roy A."/>
            <person name="Morales Sandoval P.H."/>
            <person name="De Los Santos Villalobos S."/>
            <person name="Chakraborty S."/>
            <person name="Mukherjee J."/>
        </authorList>
    </citation>
    <scope>NUCLEOTIDE SEQUENCE [LARGE SCALE GENOMIC DNA]</scope>
    <source>
        <strain evidence="8 9">S1</strain>
    </source>
</reference>
<dbReference type="InterPro" id="IPR004358">
    <property type="entry name" value="Sig_transdc_His_kin-like_C"/>
</dbReference>
<dbReference type="Gene3D" id="1.10.287.130">
    <property type="match status" value="1"/>
</dbReference>
<dbReference type="InterPro" id="IPR041664">
    <property type="entry name" value="AAA_16"/>
</dbReference>
<evidence type="ECO:0000256" key="3">
    <source>
        <dbReference type="ARBA" id="ARBA00022553"/>
    </source>
</evidence>
<dbReference type="Pfam" id="PF01590">
    <property type="entry name" value="GAF"/>
    <property type="match status" value="1"/>
</dbReference>
<dbReference type="InterPro" id="IPR036097">
    <property type="entry name" value="HisK_dim/P_sf"/>
</dbReference>
<name>A0ABW6ICB8_9CYAN</name>
<dbReference type="Pfam" id="PF00069">
    <property type="entry name" value="Pkinase"/>
    <property type="match status" value="1"/>
</dbReference>
<comment type="catalytic activity">
    <reaction evidence="1">
        <text>ATP + protein L-histidine = ADP + protein N-phospho-L-histidine.</text>
        <dbReference type="EC" id="2.7.13.3"/>
    </reaction>
</comment>
<dbReference type="PANTHER" id="PTHR43642">
    <property type="entry name" value="HYBRID SIGNAL TRANSDUCTION HISTIDINE KINASE G"/>
    <property type="match status" value="1"/>
</dbReference>
<dbReference type="InterPro" id="IPR003661">
    <property type="entry name" value="HisK_dim/P_dom"/>
</dbReference>
<dbReference type="SMART" id="SM00387">
    <property type="entry name" value="HATPase_c"/>
    <property type="match status" value="1"/>
</dbReference>
<evidence type="ECO:0000256" key="1">
    <source>
        <dbReference type="ARBA" id="ARBA00000085"/>
    </source>
</evidence>
<keyword evidence="4" id="KW-0418">Kinase</keyword>
<accession>A0ABW6ICB8</accession>
<feature type="domain" description="Protein kinase" evidence="6">
    <location>
        <begin position="13"/>
        <end position="284"/>
    </location>
</feature>
<dbReference type="CDD" id="cd00075">
    <property type="entry name" value="HATPase"/>
    <property type="match status" value="1"/>
</dbReference>
<organism evidence="8 9">
    <name type="scientific">Almyronema epifaneia S1</name>
    <dbReference type="NCBI Taxonomy" id="2991925"/>
    <lineage>
        <taxon>Bacteria</taxon>
        <taxon>Bacillati</taxon>
        <taxon>Cyanobacteriota</taxon>
        <taxon>Cyanophyceae</taxon>
        <taxon>Nodosilineales</taxon>
        <taxon>Nodosilineaceae</taxon>
        <taxon>Almyronema</taxon>
        <taxon>Almyronema epifaneia</taxon>
    </lineage>
</organism>
<gene>
    <name evidence="8" type="ORF">ACFVKH_05875</name>
</gene>
<dbReference type="InterPro" id="IPR000719">
    <property type="entry name" value="Prot_kinase_dom"/>
</dbReference>
<keyword evidence="5" id="KW-0902">Two-component regulatory system</keyword>
<dbReference type="SUPFAM" id="SSF52540">
    <property type="entry name" value="P-loop containing nucleoside triphosphate hydrolases"/>
    <property type="match status" value="1"/>
</dbReference>
<evidence type="ECO:0000259" key="7">
    <source>
        <dbReference type="PROSITE" id="PS50109"/>
    </source>
</evidence>
<dbReference type="InterPro" id="IPR053159">
    <property type="entry name" value="Hybrid_Histidine_Kinase"/>
</dbReference>
<protein>
    <recommendedName>
        <fullName evidence="2">histidine kinase</fullName>
        <ecNumber evidence="2">2.7.13.3</ecNumber>
    </recommendedName>
</protein>
<dbReference type="Gene3D" id="3.30.565.10">
    <property type="entry name" value="Histidine kinase-like ATPase, C-terminal domain"/>
    <property type="match status" value="1"/>
</dbReference>
<keyword evidence="3" id="KW-0597">Phosphoprotein</keyword>
<keyword evidence="4" id="KW-0808">Transferase</keyword>
<dbReference type="InterPro" id="IPR003018">
    <property type="entry name" value="GAF"/>
</dbReference>
<dbReference type="Gene3D" id="3.30.450.40">
    <property type="match status" value="1"/>
</dbReference>
<dbReference type="CDD" id="cd00082">
    <property type="entry name" value="HisKA"/>
    <property type="match status" value="1"/>
</dbReference>
<dbReference type="PROSITE" id="PS50011">
    <property type="entry name" value="PROTEIN_KINASE_DOM"/>
    <property type="match status" value="1"/>
</dbReference>
<dbReference type="PRINTS" id="PR00344">
    <property type="entry name" value="BCTRLSENSOR"/>
</dbReference>
<dbReference type="SUPFAM" id="SSF56112">
    <property type="entry name" value="Protein kinase-like (PK-like)"/>
    <property type="match status" value="1"/>
</dbReference>
<keyword evidence="9" id="KW-1185">Reference proteome</keyword>
<dbReference type="CDD" id="cd14014">
    <property type="entry name" value="STKc_PknB_like"/>
    <property type="match status" value="1"/>
</dbReference>
<dbReference type="InterPro" id="IPR027417">
    <property type="entry name" value="P-loop_NTPase"/>
</dbReference>
<evidence type="ECO:0000313" key="8">
    <source>
        <dbReference type="EMBL" id="MFE4105796.1"/>
    </source>
</evidence>
<dbReference type="InterPro" id="IPR005467">
    <property type="entry name" value="His_kinase_dom"/>
</dbReference>
<evidence type="ECO:0000259" key="6">
    <source>
        <dbReference type="PROSITE" id="PS50011"/>
    </source>
</evidence>
<dbReference type="RefSeq" id="WP_377962934.1">
    <property type="nucleotide sequence ID" value="NZ_JBHZOL010000034.1"/>
</dbReference>
<evidence type="ECO:0000256" key="4">
    <source>
        <dbReference type="ARBA" id="ARBA00022777"/>
    </source>
</evidence>
<dbReference type="InterPro" id="IPR011009">
    <property type="entry name" value="Kinase-like_dom_sf"/>
</dbReference>
<dbReference type="InterPro" id="IPR036890">
    <property type="entry name" value="HATPase_C_sf"/>
</dbReference>
<dbReference type="EC" id="2.7.13.3" evidence="2"/>
<dbReference type="SUPFAM" id="SSF55781">
    <property type="entry name" value="GAF domain-like"/>
    <property type="match status" value="1"/>
</dbReference>
<evidence type="ECO:0000256" key="2">
    <source>
        <dbReference type="ARBA" id="ARBA00012438"/>
    </source>
</evidence>
<dbReference type="InterPro" id="IPR029016">
    <property type="entry name" value="GAF-like_dom_sf"/>
</dbReference>
<dbReference type="Gene3D" id="1.10.510.10">
    <property type="entry name" value="Transferase(Phosphotransferase) domain 1"/>
    <property type="match status" value="1"/>
</dbReference>
<comment type="caution">
    <text evidence="8">The sequence shown here is derived from an EMBL/GenBank/DDBJ whole genome shotgun (WGS) entry which is preliminary data.</text>
</comment>
<sequence>MAAVDLSLRLPGYSLVECLYTGAKTLVYRAVQAETADQASRLVVIKLLAQDYPSFNTLLQFRNQYIIAKNLKIEGVIRPYSLEPYGNSYALVMEDFGGISLRQYAQSRSLPLAETLAIALQIATVIDELGHHRVVHKDINTANILIQPESKQVKLTDFSIASLLPKETQTLQNPNILEGTLAYLAPEQTGRMNRGIDYRADFYSLGVTLYELLTGQLPFQSEDPLELVHCHIAQTPVPPHQINPQIPPVVSAIVLKLMAKNAEDRYQNALGLKHDLEKCSHQWQATGTVADFPLGQRDASDRFLIPEKLYGREAEVNALLAAFERVAAGTTELMLVAGFSGIGKTSVVHEIHKPITRQQGYFIKGKFDQFNRNLPLSAFVQALRQLMGQLLAESDARLAQWRTQILQVVGDNGQILIEVIPELARIIGPQPPVPELSGTAAQNRFNLLFQKFIAIFTVAEYPLVIFLDDLQWADLASLQFIKLLMQSRGHLLLLGAYRDNEVSPAHPFMLMLDELTSAGITVNTLTLPPLPLDRVNQLVADTLSCPPAVAQPLTELVHQKTQGNPFFTTQFLKGLHQDGYISFDYDLGAWQCDIAQVRSLAITDDVVEFMATQLQKLPPQTQSVLKLAACIGARFDLGTLAVISEQSQTETAAALWQALQAGLILPIAETYKFFQANEAETAQTEVSVPYKFLHDRVQQAAYRLIPAAQKQTTHYHIGQLLLQQIAPTAREERIFELVNQLNYGTTLLTQQSERNELAQLNFLACRKAKSATAYQAAREYASIGLALLGDKVWQQQYALSLKFHALAAEVASLCGDFEAMEQLVATVIAQAQSLLDPVEVYRIRIQAHIARHQLTEAIAIAQKLLQALGITLPEKPTPADIQQLIAEINALIGDRQIADLIDLPRMTDPHKIAIVQIASSILPAAFLSGSPLYPVLVALAVKLSIQHGHTLVSGYAYANYSVIACNLLKDIDTGVKFGQLALQIVSHLDARAVKPQVFVPIGLFIWHRKAPIKETRSLLQEGYAAALEVGNHDMAGHNAHGFCFNSFWCGQPLDALELETQTYCNGLMQINQLTTADYCRIYWQAIANLRGTSEQPSLLTGEIIQEAEFLPRLVATHNNYGLYCFYLYKVMLSYLFEDIAAAKNYATEVKRYAATGAGKVGEPAFYFYESLIILASLTPDSAAIASALAIVEQNQTHLYQQWAQPAPMNHQHKFDLVEAEKCRVLGDRVRAMDLYDQAIAGAKANEYLPEEALANELAAKFYQAGGKEKVAAGYMQEAYYGYALWGARAKTDDLEKRYPHLLQPVLQPSAPGSLEPLATIAAPSLSGSAAKSSRSSSNHINTALDFASILKASQALSSTIHLDELLGQLSQIILQNSGGDRCLLVLPHDDTWRLKAIATPDVTELCSDPLADSEPLPLKLIQYVKNTQEVVVIDALETDLPVLDETLCQQQPQSLLCLPLLNQGHLVGIVHLTHQSVSGVFTRDRILILNFLCTQAAISLENAQLYSQTQQALQDLQQTQLQLVQSEKMSALGNLVAGIAHEINNPVGFISGNLVELKQSWTDLTAHLALYQQAAPPEALARHADQIDLAYLLDDLPKMLESITKGCDRIRHISTSLRVFSRAEQGQKVGFSLHELIESTLLILKHRLKANEHRPAIAIVKNYGHLPDVPCYPGQLSQVFMNILANAIDALDESNQTKTYAEIEAQPNQITITTQVVGSQISVSIRDNGIGMTDTVKHQIFDYLYTTKAAGKGTGLGLAIAHQIMTEKHNGAIAVQSVPNQGTEFVLTLPIHSSTPSNT</sequence>
<dbReference type="Gene3D" id="3.40.50.300">
    <property type="entry name" value="P-loop containing nucleotide triphosphate hydrolases"/>
    <property type="match status" value="1"/>
</dbReference>
<dbReference type="SUPFAM" id="SSF55874">
    <property type="entry name" value="ATPase domain of HSP90 chaperone/DNA topoisomerase II/histidine kinase"/>
    <property type="match status" value="1"/>
</dbReference>
<dbReference type="PROSITE" id="PS50109">
    <property type="entry name" value="HIS_KIN"/>
    <property type="match status" value="1"/>
</dbReference>
<dbReference type="InterPro" id="IPR003594">
    <property type="entry name" value="HATPase_dom"/>
</dbReference>
<dbReference type="PANTHER" id="PTHR43642:SF1">
    <property type="entry name" value="HYBRID SIGNAL TRANSDUCTION HISTIDINE KINASE G"/>
    <property type="match status" value="1"/>
</dbReference>
<dbReference type="SUPFAM" id="SSF47384">
    <property type="entry name" value="Homodimeric domain of signal transducing histidine kinase"/>
    <property type="match status" value="1"/>
</dbReference>
<feature type="domain" description="Histidine kinase" evidence="7">
    <location>
        <begin position="1538"/>
        <end position="1793"/>
    </location>
</feature>
<dbReference type="SMART" id="SM00065">
    <property type="entry name" value="GAF"/>
    <property type="match status" value="1"/>
</dbReference>